<dbReference type="InterPro" id="IPR016181">
    <property type="entry name" value="Acyl_CoA_acyltransferase"/>
</dbReference>
<keyword evidence="1" id="KW-0808">Transferase</keyword>
<evidence type="ECO:0000256" key="1">
    <source>
        <dbReference type="ARBA" id="ARBA00022679"/>
    </source>
</evidence>
<accession>B1WZW3</accession>
<keyword evidence="4" id="KW-1185">Reference proteome</keyword>
<dbReference type="InterPro" id="IPR000182">
    <property type="entry name" value="GNAT_dom"/>
</dbReference>
<dbReference type="GO" id="GO:0008080">
    <property type="term" value="F:N-acetyltransferase activity"/>
    <property type="evidence" value="ECO:0007669"/>
    <property type="project" value="InterPro"/>
</dbReference>
<dbReference type="eggNOG" id="COG0456">
    <property type="taxonomic scope" value="Bacteria"/>
</dbReference>
<name>B1WZW3_CROS5</name>
<dbReference type="Pfam" id="PF00583">
    <property type="entry name" value="Acetyltransf_1"/>
    <property type="match status" value="1"/>
</dbReference>
<sequence length="173" mass="20120">MMVKIERKPLKMRHYKHFLIRDWHPCDRNKVSQLIAVVLEEYGLSFEPNGADLDVIEIEQFYQNAGGKFWVVELNNTIVGTGGYYPIHRGDHAVEIRKMYLLPSVRGQGLGTYLLQALEQDIITQGYQQIWIETATCLTEAIQLYEKYNYQQSIGVETPRCDRVYVKYLSKLG</sequence>
<dbReference type="KEGG" id="cyt:cce_3514"/>
<protein>
    <recommendedName>
        <fullName evidence="2">N-acetyltransferase domain-containing protein</fullName>
    </recommendedName>
</protein>
<gene>
    <name evidence="3" type="ordered locus">cce_3514</name>
</gene>
<reference evidence="3 4" key="1">
    <citation type="journal article" date="2008" name="Proc. Natl. Acad. Sci. U.S.A.">
        <title>The genome of Cyanothece 51142, a unicellular diazotrophic cyanobacterium important in the marine nitrogen cycle.</title>
        <authorList>
            <person name="Welsh E.A."/>
            <person name="Liberton M."/>
            <person name="Stoeckel J."/>
            <person name="Loh T."/>
            <person name="Elvitigala T."/>
            <person name="Wang C."/>
            <person name="Wollam A."/>
            <person name="Fulton R.S."/>
            <person name="Clifton S.W."/>
            <person name="Jacobs J.M."/>
            <person name="Aurora R."/>
            <person name="Ghosh B.K."/>
            <person name="Sherman L.A."/>
            <person name="Smith R.D."/>
            <person name="Wilson R.K."/>
            <person name="Pakrasi H.B."/>
        </authorList>
    </citation>
    <scope>NUCLEOTIDE SEQUENCE [LARGE SCALE GENOMIC DNA]</scope>
    <source>
        <strain evidence="4">ATCC 51142 / BH68</strain>
    </source>
</reference>
<evidence type="ECO:0000313" key="3">
    <source>
        <dbReference type="EMBL" id="ACB52862.1"/>
    </source>
</evidence>
<dbReference type="AlphaFoldDB" id="B1WZW3"/>
<dbReference type="PANTHER" id="PTHR13947:SF37">
    <property type="entry name" value="LD18367P"/>
    <property type="match status" value="1"/>
</dbReference>
<dbReference type="InterPro" id="IPR050769">
    <property type="entry name" value="NAT_camello-type"/>
</dbReference>
<organism evidence="3 4">
    <name type="scientific">Crocosphaera subtropica (strain ATCC 51142 / BH68)</name>
    <name type="common">Cyanothece sp. (strain ATCC 51142)</name>
    <dbReference type="NCBI Taxonomy" id="43989"/>
    <lineage>
        <taxon>Bacteria</taxon>
        <taxon>Bacillati</taxon>
        <taxon>Cyanobacteriota</taxon>
        <taxon>Cyanophyceae</taxon>
        <taxon>Oscillatoriophycideae</taxon>
        <taxon>Chroococcales</taxon>
        <taxon>Aphanothecaceae</taxon>
        <taxon>Crocosphaera</taxon>
        <taxon>Crocosphaera subtropica</taxon>
    </lineage>
</organism>
<dbReference type="HOGENOM" id="CLU_013985_11_2_3"/>
<dbReference type="Gene3D" id="3.40.630.30">
    <property type="match status" value="1"/>
</dbReference>
<dbReference type="CDD" id="cd04301">
    <property type="entry name" value="NAT_SF"/>
    <property type="match status" value="1"/>
</dbReference>
<evidence type="ECO:0000259" key="2">
    <source>
        <dbReference type="PROSITE" id="PS51186"/>
    </source>
</evidence>
<dbReference type="Proteomes" id="UP000001203">
    <property type="component" value="Chromosome circular"/>
</dbReference>
<dbReference type="SUPFAM" id="SSF55729">
    <property type="entry name" value="Acyl-CoA N-acyltransferases (Nat)"/>
    <property type="match status" value="1"/>
</dbReference>
<dbReference type="PROSITE" id="PS51186">
    <property type="entry name" value="GNAT"/>
    <property type="match status" value="1"/>
</dbReference>
<dbReference type="STRING" id="43989.cce_3514"/>
<proteinExistence type="predicted"/>
<feature type="domain" description="N-acetyltransferase" evidence="2">
    <location>
        <begin position="18"/>
        <end position="173"/>
    </location>
</feature>
<dbReference type="EMBL" id="CP000806">
    <property type="protein sequence ID" value="ACB52862.1"/>
    <property type="molecule type" value="Genomic_DNA"/>
</dbReference>
<evidence type="ECO:0000313" key="4">
    <source>
        <dbReference type="Proteomes" id="UP000001203"/>
    </source>
</evidence>
<dbReference type="PANTHER" id="PTHR13947">
    <property type="entry name" value="GNAT FAMILY N-ACETYLTRANSFERASE"/>
    <property type="match status" value="1"/>
</dbReference>